<evidence type="ECO:0000256" key="4">
    <source>
        <dbReference type="ARBA" id="ARBA00022475"/>
    </source>
</evidence>
<evidence type="ECO:0000256" key="7">
    <source>
        <dbReference type="ARBA" id="ARBA00023136"/>
    </source>
</evidence>
<feature type="transmembrane region" description="Helical" evidence="9">
    <location>
        <begin position="483"/>
        <end position="504"/>
    </location>
</feature>
<evidence type="ECO:0000256" key="9">
    <source>
        <dbReference type="SAM" id="Phobius"/>
    </source>
</evidence>
<feature type="compositionally biased region" description="Polar residues" evidence="8">
    <location>
        <begin position="1"/>
        <end position="14"/>
    </location>
</feature>
<protein>
    <submittedName>
        <fullName evidence="10">High-affinity choline transporter BetT</fullName>
    </submittedName>
</protein>
<dbReference type="PANTHER" id="PTHR30047">
    <property type="entry name" value="HIGH-AFFINITY CHOLINE TRANSPORT PROTEIN-RELATED"/>
    <property type="match status" value="1"/>
</dbReference>
<feature type="transmembrane region" description="Helical" evidence="9">
    <location>
        <begin position="510"/>
        <end position="528"/>
    </location>
</feature>
<evidence type="ECO:0000256" key="8">
    <source>
        <dbReference type="SAM" id="MobiDB-lite"/>
    </source>
</evidence>
<keyword evidence="6 9" id="KW-1133">Transmembrane helix</keyword>
<dbReference type="Proteomes" id="UP000216867">
    <property type="component" value="Unassembled WGS sequence"/>
</dbReference>
<feature type="transmembrane region" description="Helical" evidence="9">
    <location>
        <begin position="254"/>
        <end position="278"/>
    </location>
</feature>
<comment type="similarity">
    <text evidence="2">Belongs to the BCCT transporter (TC 2.A.15) family.</text>
</comment>
<dbReference type="AlphaFoldDB" id="A0A269ZCC1"/>
<dbReference type="NCBIfam" id="TIGR00842">
    <property type="entry name" value="bcct"/>
    <property type="match status" value="1"/>
</dbReference>
<evidence type="ECO:0000256" key="5">
    <source>
        <dbReference type="ARBA" id="ARBA00022692"/>
    </source>
</evidence>
<evidence type="ECO:0000256" key="2">
    <source>
        <dbReference type="ARBA" id="ARBA00005658"/>
    </source>
</evidence>
<feature type="transmembrane region" description="Helical" evidence="9">
    <location>
        <begin position="48"/>
        <end position="65"/>
    </location>
</feature>
<keyword evidence="4" id="KW-1003">Cell membrane</keyword>
<feature type="transmembrane region" description="Helical" evidence="9">
    <location>
        <begin position="124"/>
        <end position="146"/>
    </location>
</feature>
<feature type="transmembrane region" description="Helical" evidence="9">
    <location>
        <begin position="350"/>
        <end position="369"/>
    </location>
</feature>
<dbReference type="PROSITE" id="PS01303">
    <property type="entry name" value="BCCT"/>
    <property type="match status" value="1"/>
</dbReference>
<proteinExistence type="inferred from homology"/>
<accession>A0A269ZCC1</accession>
<dbReference type="GO" id="GO:0005886">
    <property type="term" value="C:plasma membrane"/>
    <property type="evidence" value="ECO:0007669"/>
    <property type="project" value="UniProtKB-SubCell"/>
</dbReference>
<feature type="transmembrane region" description="Helical" evidence="9">
    <location>
        <begin position="436"/>
        <end position="462"/>
    </location>
</feature>
<sequence>MGQSTEINDMSGRSSAGRGSEQMSAQTQQSTDDAKGRAKRLPPVNKRVFISAAVGTLAITVWAFFAPANAQAVLGAVVGWTSDWFGWFYVLLVAVVLVFVIYLAASRYGSTKLGPEHSKPEFGLLPWAAMLFAAGISTDLMFFAVAEPVTQYLQPPSTEPETVDAAREATVWTLFHYGLSGWGLYALMGIALAYFAYRMNMPLAIRSALAPIFGKRVQGALGDTVDFAALLGTIFGVATSLGIGVVMVNVGLNVIVGLPVSTAAQVAIVVVGVGVATLSAVSGVDKGIKFLSLLNVFAAIALSIWVLVAGNTKFLLNAFVLNVADFVRLFPNMVGQTFAFEDTGTWMTDWTLFFWAWWIAWASFVGLFLARISRGRTIRQFVIGTLTIPFIYIFMWISIYGNSALDIIRGGNREFGEQTMLNPEGGFYELLAQYPAFIVIAALATMTALLFYVTSADSAALVMANLSSFLPTPQDDGRASLRIFWAVLTGALTVAMLIVGGIGALQSATVIMGLPFAFVIILVMIGLYKALRVEGNRVDSVEQSLSGSLARRSTRGHETWKKQLSRVLAFPSGSKVRDYEQTVLIPTLGEIAAEMRERGISARCGRVDNEGRFDDEGDLVELEVDGEGQYPFRYQVWPHKVSVPSFGGRVPRGTEDYYRMEVYLDGGAGQGYDIMGYTKDQLIDDVLDKYERHVEFLQMQENITGGTD</sequence>
<feature type="transmembrane region" description="Helical" evidence="9">
    <location>
        <begin position="290"/>
        <end position="308"/>
    </location>
</feature>
<dbReference type="InterPro" id="IPR000060">
    <property type="entry name" value="BCCT_transptr"/>
</dbReference>
<comment type="caution">
    <text evidence="10">The sequence shown here is derived from an EMBL/GenBank/DDBJ whole genome shotgun (WGS) entry which is preliminary data.</text>
</comment>
<dbReference type="GO" id="GO:0022857">
    <property type="term" value="F:transmembrane transporter activity"/>
    <property type="evidence" value="ECO:0007669"/>
    <property type="project" value="InterPro"/>
</dbReference>
<organism evidence="10 11">
    <name type="scientific">Brevibacterium casei</name>
    <dbReference type="NCBI Taxonomy" id="33889"/>
    <lineage>
        <taxon>Bacteria</taxon>
        <taxon>Bacillati</taxon>
        <taxon>Actinomycetota</taxon>
        <taxon>Actinomycetes</taxon>
        <taxon>Micrococcales</taxon>
        <taxon>Brevibacteriaceae</taxon>
        <taxon>Brevibacterium</taxon>
    </lineage>
</organism>
<dbReference type="InterPro" id="IPR018093">
    <property type="entry name" value="BCCT_CS"/>
</dbReference>
<evidence type="ECO:0000256" key="3">
    <source>
        <dbReference type="ARBA" id="ARBA00022448"/>
    </source>
</evidence>
<dbReference type="EMBL" id="NCWY01000008">
    <property type="protein sequence ID" value="PAK95309.1"/>
    <property type="molecule type" value="Genomic_DNA"/>
</dbReference>
<evidence type="ECO:0000313" key="10">
    <source>
        <dbReference type="EMBL" id="PAK95309.1"/>
    </source>
</evidence>
<feature type="transmembrane region" description="Helical" evidence="9">
    <location>
        <begin position="174"/>
        <end position="197"/>
    </location>
</feature>
<feature type="transmembrane region" description="Helical" evidence="9">
    <location>
        <begin position="85"/>
        <end position="104"/>
    </location>
</feature>
<feature type="transmembrane region" description="Helical" evidence="9">
    <location>
        <begin position="381"/>
        <end position="399"/>
    </location>
</feature>
<name>A0A269ZCC1_9MICO</name>
<feature type="region of interest" description="Disordered" evidence="8">
    <location>
        <begin position="1"/>
        <end position="39"/>
    </location>
</feature>
<dbReference type="NCBIfam" id="NF007399">
    <property type="entry name" value="PRK09928.1"/>
    <property type="match status" value="1"/>
</dbReference>
<reference evidence="10 11" key="1">
    <citation type="submission" date="2017-04" db="EMBL/GenBank/DDBJ databases">
        <title>Kefir bacterial isolates.</title>
        <authorList>
            <person name="Kim Y."/>
            <person name="Blasche S."/>
            <person name="Patil K.R."/>
        </authorList>
    </citation>
    <scope>NUCLEOTIDE SEQUENCE [LARGE SCALE GENOMIC DNA]</scope>
    <source>
        <strain evidence="10 11">OG2</strain>
    </source>
</reference>
<evidence type="ECO:0000256" key="1">
    <source>
        <dbReference type="ARBA" id="ARBA00004651"/>
    </source>
</evidence>
<comment type="subcellular location">
    <subcellularLocation>
        <location evidence="1">Cell membrane</location>
        <topology evidence="1">Multi-pass membrane protein</topology>
    </subcellularLocation>
</comment>
<keyword evidence="3" id="KW-0813">Transport</keyword>
<gene>
    <name evidence="10" type="ORF">B8X04_10865</name>
</gene>
<evidence type="ECO:0000313" key="11">
    <source>
        <dbReference type="Proteomes" id="UP000216867"/>
    </source>
</evidence>
<feature type="compositionally biased region" description="Polar residues" evidence="8">
    <location>
        <begin position="21"/>
        <end position="31"/>
    </location>
</feature>
<keyword evidence="5 9" id="KW-0812">Transmembrane</keyword>
<evidence type="ECO:0000256" key="6">
    <source>
        <dbReference type="ARBA" id="ARBA00022989"/>
    </source>
</evidence>
<dbReference type="PANTHER" id="PTHR30047:SF7">
    <property type="entry name" value="HIGH-AFFINITY CHOLINE TRANSPORT PROTEIN"/>
    <property type="match status" value="1"/>
</dbReference>
<feature type="transmembrane region" description="Helical" evidence="9">
    <location>
        <begin position="225"/>
        <end position="248"/>
    </location>
</feature>
<keyword evidence="7 9" id="KW-0472">Membrane</keyword>
<dbReference type="Pfam" id="PF02028">
    <property type="entry name" value="BCCT"/>
    <property type="match status" value="1"/>
</dbReference>